<evidence type="ECO:0000313" key="2">
    <source>
        <dbReference type="EMBL" id="SHN34471.1"/>
    </source>
</evidence>
<feature type="region of interest" description="Disordered" evidence="1">
    <location>
        <begin position="100"/>
        <end position="129"/>
    </location>
</feature>
<reference evidence="2 3" key="1">
    <citation type="submission" date="2016-11" db="EMBL/GenBank/DDBJ databases">
        <authorList>
            <person name="Jaros S."/>
            <person name="Januszkiewicz K."/>
            <person name="Wedrychowicz H."/>
        </authorList>
    </citation>
    <scope>NUCLEOTIDE SEQUENCE [LARGE SCALE GENOMIC DNA]</scope>
    <source>
        <strain evidence="2 3">CGMCC 4.2025</strain>
    </source>
</reference>
<organism evidence="2 3">
    <name type="scientific">Actinacidiphila paucisporea</name>
    <dbReference type="NCBI Taxonomy" id="310782"/>
    <lineage>
        <taxon>Bacteria</taxon>
        <taxon>Bacillati</taxon>
        <taxon>Actinomycetota</taxon>
        <taxon>Actinomycetes</taxon>
        <taxon>Kitasatosporales</taxon>
        <taxon>Streptomycetaceae</taxon>
        <taxon>Actinacidiphila</taxon>
    </lineage>
</organism>
<keyword evidence="3" id="KW-1185">Reference proteome</keyword>
<dbReference type="RefSeq" id="WP_073502812.1">
    <property type="nucleotide sequence ID" value="NZ_FRBI01000041.1"/>
</dbReference>
<evidence type="ECO:0000313" key="3">
    <source>
        <dbReference type="Proteomes" id="UP000184111"/>
    </source>
</evidence>
<protein>
    <submittedName>
        <fullName evidence="2">Uncharacterized protein</fullName>
    </submittedName>
</protein>
<feature type="compositionally biased region" description="Low complexity" evidence="1">
    <location>
        <begin position="107"/>
        <end position="120"/>
    </location>
</feature>
<accession>A0A1M7QST6</accession>
<evidence type="ECO:0000256" key="1">
    <source>
        <dbReference type="SAM" id="MobiDB-lite"/>
    </source>
</evidence>
<dbReference type="AlphaFoldDB" id="A0A1M7QST6"/>
<proteinExistence type="predicted"/>
<dbReference type="OrthoDB" id="4130364at2"/>
<sequence>MTDGIVLDGYLDEEVAADDTVGTRARFRLIVSPTDELVDEMVLPCSVADSELTNAVLNELRPGDHVRVTGYLGLPRISGHPMWLQVLTLELLGTLPLDPADDDADNQADAGDTTAADAGPVTPSSDTLSDVGRLERYGQYIVWSDPDLCADTVWTKSGELLGTAVYPDTCTDLIDTHQRRAYGDA</sequence>
<gene>
    <name evidence="2" type="ORF">SAMN05216499_14123</name>
</gene>
<dbReference type="EMBL" id="FRBI01000041">
    <property type="protein sequence ID" value="SHN34471.1"/>
    <property type="molecule type" value="Genomic_DNA"/>
</dbReference>
<dbReference type="Proteomes" id="UP000184111">
    <property type="component" value="Unassembled WGS sequence"/>
</dbReference>
<dbReference type="STRING" id="310782.SAMN05216499_14123"/>
<name>A0A1M7QST6_9ACTN</name>